<proteinExistence type="predicted"/>
<dbReference type="Proteomes" id="UP000830326">
    <property type="component" value="Chromosome"/>
</dbReference>
<sequence length="48" mass="5164">MQKKVSLAGWLLFVIGVGFWVSDIQTPLFDIDSVFVGIGAVLLLISGL</sequence>
<keyword evidence="1" id="KW-0472">Membrane</keyword>
<keyword evidence="3" id="KW-1185">Reference proteome</keyword>
<dbReference type="RefSeq" id="WP_245030471.1">
    <property type="nucleotide sequence ID" value="NZ_CP095075.1"/>
</dbReference>
<gene>
    <name evidence="2" type="ORF">MUO15_15340</name>
</gene>
<reference evidence="2" key="1">
    <citation type="submission" date="2022-04" db="EMBL/GenBank/DDBJ databases">
        <title>Halobacillus sp. isolated from saltern.</title>
        <authorList>
            <person name="Won M."/>
            <person name="Lee C.-M."/>
            <person name="Woen H.-Y."/>
            <person name="Kwon S.-W."/>
        </authorList>
    </citation>
    <scope>NUCLEOTIDE SEQUENCE</scope>
    <source>
        <strain evidence="2">SSHM10-5</strain>
    </source>
</reference>
<name>A0ABY4H8V2_9BACI</name>
<feature type="transmembrane region" description="Helical" evidence="1">
    <location>
        <begin position="28"/>
        <end position="45"/>
    </location>
</feature>
<protein>
    <submittedName>
        <fullName evidence="2">Uncharacterized protein</fullName>
    </submittedName>
</protein>
<evidence type="ECO:0000313" key="2">
    <source>
        <dbReference type="EMBL" id="UOR10966.1"/>
    </source>
</evidence>
<evidence type="ECO:0000313" key="3">
    <source>
        <dbReference type="Proteomes" id="UP000830326"/>
    </source>
</evidence>
<keyword evidence="1" id="KW-1133">Transmembrane helix</keyword>
<keyword evidence="1" id="KW-0812">Transmembrane</keyword>
<feature type="transmembrane region" description="Helical" evidence="1">
    <location>
        <begin position="5"/>
        <end position="22"/>
    </location>
</feature>
<organism evidence="2 3">
    <name type="scientific">Halobacillus amylolyticus</name>
    <dbReference type="NCBI Taxonomy" id="2932259"/>
    <lineage>
        <taxon>Bacteria</taxon>
        <taxon>Bacillati</taxon>
        <taxon>Bacillota</taxon>
        <taxon>Bacilli</taxon>
        <taxon>Bacillales</taxon>
        <taxon>Bacillaceae</taxon>
        <taxon>Halobacillus</taxon>
    </lineage>
</organism>
<accession>A0ABY4H8V2</accession>
<dbReference type="EMBL" id="CP095075">
    <property type="protein sequence ID" value="UOR10966.1"/>
    <property type="molecule type" value="Genomic_DNA"/>
</dbReference>
<evidence type="ECO:0000256" key="1">
    <source>
        <dbReference type="SAM" id="Phobius"/>
    </source>
</evidence>